<comment type="subcellular location">
    <subcellularLocation>
        <location evidence="1">Membrane</location>
        <topology evidence="1">Multi-pass membrane protein</topology>
    </subcellularLocation>
</comment>
<protein>
    <submittedName>
        <fullName evidence="14">Cyclic nucleotide-gated potassium channel</fullName>
    </submittedName>
</protein>
<keyword evidence="8 12" id="KW-1133">Transmembrane helix</keyword>
<dbReference type="PRINTS" id="PR00169">
    <property type="entry name" value="KCHANNEL"/>
</dbReference>
<evidence type="ECO:0000256" key="8">
    <source>
        <dbReference type="ARBA" id="ARBA00022989"/>
    </source>
</evidence>
<dbReference type="AlphaFoldDB" id="A0A517MJL5"/>
<feature type="transmembrane region" description="Helical" evidence="12">
    <location>
        <begin position="46"/>
        <end position="67"/>
    </location>
</feature>
<keyword evidence="10 12" id="KW-0472">Membrane</keyword>
<dbReference type="GO" id="GO:0005249">
    <property type="term" value="F:voltage-gated potassium channel activity"/>
    <property type="evidence" value="ECO:0007669"/>
    <property type="project" value="InterPro"/>
</dbReference>
<keyword evidence="6" id="KW-0851">Voltage-gated channel</keyword>
<evidence type="ECO:0000256" key="11">
    <source>
        <dbReference type="ARBA" id="ARBA00023303"/>
    </source>
</evidence>
<feature type="domain" description="Ion transport" evidence="13">
    <location>
        <begin position="17"/>
        <end position="231"/>
    </location>
</feature>
<dbReference type="Gene3D" id="1.20.120.350">
    <property type="entry name" value="Voltage-gated potassium channels. Chain C"/>
    <property type="match status" value="1"/>
</dbReference>
<evidence type="ECO:0000256" key="12">
    <source>
        <dbReference type="SAM" id="Phobius"/>
    </source>
</evidence>
<keyword evidence="15" id="KW-1185">Reference proteome</keyword>
<feature type="transmembrane region" description="Helical" evidence="12">
    <location>
        <begin position="140"/>
        <end position="161"/>
    </location>
</feature>
<evidence type="ECO:0000256" key="3">
    <source>
        <dbReference type="ARBA" id="ARBA00022538"/>
    </source>
</evidence>
<dbReference type="PANTHER" id="PTHR11537:SF254">
    <property type="entry name" value="POTASSIUM VOLTAGE-GATED CHANNEL PROTEIN SHAB"/>
    <property type="match status" value="1"/>
</dbReference>
<feature type="transmembrane region" description="Helical" evidence="12">
    <location>
        <begin position="21"/>
        <end position="40"/>
    </location>
</feature>
<gene>
    <name evidence="14" type="ORF">FF011L_38420</name>
</gene>
<keyword evidence="9" id="KW-0406">Ion transport</keyword>
<proteinExistence type="predicted"/>
<dbReference type="EMBL" id="CP036262">
    <property type="protein sequence ID" value="QDS95058.1"/>
    <property type="molecule type" value="Genomic_DNA"/>
</dbReference>
<evidence type="ECO:0000313" key="14">
    <source>
        <dbReference type="EMBL" id="QDS95058.1"/>
    </source>
</evidence>
<evidence type="ECO:0000259" key="13">
    <source>
        <dbReference type="Pfam" id="PF00520"/>
    </source>
</evidence>
<dbReference type="PANTHER" id="PTHR11537">
    <property type="entry name" value="VOLTAGE-GATED POTASSIUM CHANNEL"/>
    <property type="match status" value="1"/>
</dbReference>
<sequence>MPTLKNIVERSDSTIGRAFDLAIQLLIVLSLIAFSVETLPNLDPQWIRFLQIFEVVTVLVFTAEYLLRFLVADRKLSFVFSFFGIIDLLAILPFYLSFGIDLRTIRAFRLLRLFWMFKLVRYSKAIQRFHRAFLIAREEIVLFLCVTIILLYLAAVGIYHFEHDTQPEAFASIFHSLWWAVITLTTVGYGDIYPVTAGGRIFTFALLLIGLGVVSVPAGLMASALSKAREMEKK</sequence>
<dbReference type="GO" id="GO:0008076">
    <property type="term" value="C:voltage-gated potassium channel complex"/>
    <property type="evidence" value="ECO:0007669"/>
    <property type="project" value="InterPro"/>
</dbReference>
<evidence type="ECO:0000256" key="9">
    <source>
        <dbReference type="ARBA" id="ARBA00023065"/>
    </source>
</evidence>
<organism evidence="14 15">
    <name type="scientific">Roseimaritima multifibrata</name>
    <dbReference type="NCBI Taxonomy" id="1930274"/>
    <lineage>
        <taxon>Bacteria</taxon>
        <taxon>Pseudomonadati</taxon>
        <taxon>Planctomycetota</taxon>
        <taxon>Planctomycetia</taxon>
        <taxon>Pirellulales</taxon>
        <taxon>Pirellulaceae</taxon>
        <taxon>Roseimaritima</taxon>
    </lineage>
</organism>
<evidence type="ECO:0000256" key="1">
    <source>
        <dbReference type="ARBA" id="ARBA00004141"/>
    </source>
</evidence>
<evidence type="ECO:0000256" key="6">
    <source>
        <dbReference type="ARBA" id="ARBA00022882"/>
    </source>
</evidence>
<keyword evidence="3" id="KW-0633">Potassium transport</keyword>
<dbReference type="InterPro" id="IPR027359">
    <property type="entry name" value="Volt_channel_dom_sf"/>
</dbReference>
<feature type="transmembrane region" description="Helical" evidence="12">
    <location>
        <begin position="204"/>
        <end position="225"/>
    </location>
</feature>
<dbReference type="Proteomes" id="UP000320672">
    <property type="component" value="Chromosome"/>
</dbReference>
<keyword evidence="5" id="KW-0631">Potassium channel</keyword>
<evidence type="ECO:0000256" key="7">
    <source>
        <dbReference type="ARBA" id="ARBA00022958"/>
    </source>
</evidence>
<evidence type="ECO:0000256" key="4">
    <source>
        <dbReference type="ARBA" id="ARBA00022692"/>
    </source>
</evidence>
<keyword evidence="7" id="KW-0630">Potassium</keyword>
<dbReference type="Pfam" id="PF00520">
    <property type="entry name" value="Ion_trans"/>
    <property type="match status" value="1"/>
</dbReference>
<reference evidence="14 15" key="1">
    <citation type="submission" date="2019-02" db="EMBL/GenBank/DDBJ databases">
        <title>Deep-cultivation of Planctomycetes and their phenomic and genomic characterization uncovers novel biology.</title>
        <authorList>
            <person name="Wiegand S."/>
            <person name="Jogler M."/>
            <person name="Boedeker C."/>
            <person name="Pinto D."/>
            <person name="Vollmers J."/>
            <person name="Rivas-Marin E."/>
            <person name="Kohn T."/>
            <person name="Peeters S.H."/>
            <person name="Heuer A."/>
            <person name="Rast P."/>
            <person name="Oberbeckmann S."/>
            <person name="Bunk B."/>
            <person name="Jeske O."/>
            <person name="Meyerdierks A."/>
            <person name="Storesund J.E."/>
            <person name="Kallscheuer N."/>
            <person name="Luecker S."/>
            <person name="Lage O.M."/>
            <person name="Pohl T."/>
            <person name="Merkel B.J."/>
            <person name="Hornburger P."/>
            <person name="Mueller R.-W."/>
            <person name="Bruemmer F."/>
            <person name="Labrenz M."/>
            <person name="Spormann A.M."/>
            <person name="Op den Camp H."/>
            <person name="Overmann J."/>
            <person name="Amann R."/>
            <person name="Jetten M.S.M."/>
            <person name="Mascher T."/>
            <person name="Medema M.H."/>
            <person name="Devos D.P."/>
            <person name="Kaster A.-K."/>
            <person name="Ovreas L."/>
            <person name="Rohde M."/>
            <person name="Galperin M.Y."/>
            <person name="Jogler C."/>
        </authorList>
    </citation>
    <scope>NUCLEOTIDE SEQUENCE [LARGE SCALE GENOMIC DNA]</scope>
    <source>
        <strain evidence="14 15">FF011L</strain>
    </source>
</reference>
<dbReference type="GO" id="GO:0001508">
    <property type="term" value="P:action potential"/>
    <property type="evidence" value="ECO:0007669"/>
    <property type="project" value="TreeGrafter"/>
</dbReference>
<dbReference type="InterPro" id="IPR005821">
    <property type="entry name" value="Ion_trans_dom"/>
</dbReference>
<evidence type="ECO:0000256" key="2">
    <source>
        <dbReference type="ARBA" id="ARBA00022448"/>
    </source>
</evidence>
<keyword evidence="2" id="KW-0813">Transport</keyword>
<feature type="transmembrane region" description="Helical" evidence="12">
    <location>
        <begin position="79"/>
        <end position="98"/>
    </location>
</feature>
<keyword evidence="4 12" id="KW-0812">Transmembrane</keyword>
<feature type="transmembrane region" description="Helical" evidence="12">
    <location>
        <begin position="173"/>
        <end position="192"/>
    </location>
</feature>
<evidence type="ECO:0000256" key="5">
    <source>
        <dbReference type="ARBA" id="ARBA00022826"/>
    </source>
</evidence>
<dbReference type="KEGG" id="rml:FF011L_38420"/>
<keyword evidence="11 14" id="KW-0407">Ion channel</keyword>
<evidence type="ECO:0000313" key="15">
    <source>
        <dbReference type="Proteomes" id="UP000320672"/>
    </source>
</evidence>
<dbReference type="SUPFAM" id="SSF81324">
    <property type="entry name" value="Voltage-gated potassium channels"/>
    <property type="match status" value="1"/>
</dbReference>
<name>A0A517MJL5_9BACT</name>
<dbReference type="InterPro" id="IPR028325">
    <property type="entry name" value="VG_K_chnl"/>
</dbReference>
<dbReference type="Gene3D" id="1.10.287.70">
    <property type="match status" value="1"/>
</dbReference>
<accession>A0A517MJL5</accession>
<evidence type="ECO:0000256" key="10">
    <source>
        <dbReference type="ARBA" id="ARBA00023136"/>
    </source>
</evidence>